<name>A0A3D8I9I1_9HELI</name>
<dbReference type="SMART" id="SM01234">
    <property type="entry name" value="Haemolytic"/>
    <property type="match status" value="1"/>
</dbReference>
<evidence type="ECO:0000313" key="2">
    <source>
        <dbReference type="Proteomes" id="UP000256650"/>
    </source>
</evidence>
<accession>A0A3D8I9I1</accession>
<proteinExistence type="predicted"/>
<keyword evidence="2" id="KW-1185">Reference proteome</keyword>
<dbReference type="PANTHER" id="PTHR33383">
    <property type="entry name" value="MEMBRANE PROTEIN INSERTION EFFICIENCY FACTOR-RELATED"/>
    <property type="match status" value="1"/>
</dbReference>
<dbReference type="OrthoDB" id="9801753at2"/>
<reference evidence="1 2" key="1">
    <citation type="submission" date="2018-04" db="EMBL/GenBank/DDBJ databases">
        <title>Novel Campyloabacter and Helicobacter Species and Strains.</title>
        <authorList>
            <person name="Mannion A.J."/>
            <person name="Shen Z."/>
            <person name="Fox J.G."/>
        </authorList>
    </citation>
    <scope>NUCLEOTIDE SEQUENCE [LARGE SCALE GENOMIC DNA]</scope>
    <source>
        <strain evidence="1 2">MIT 99-5101</strain>
    </source>
</reference>
<sequence>MLKQFCVKIISFYQSFISPSLGMTCRYYPSCSEYSKQIFMFQNPCIALWKTLTRVISCNQFFKGGIAYPQVSLKIEPHFCSPNLVQYWLIPDKIQKYNPKNIPNGLPPNLQTQKVYIIKNYSKVSRV</sequence>
<organism evidence="1 2">
    <name type="scientific">Helicobacter ganmani</name>
    <dbReference type="NCBI Taxonomy" id="60246"/>
    <lineage>
        <taxon>Bacteria</taxon>
        <taxon>Pseudomonadati</taxon>
        <taxon>Campylobacterota</taxon>
        <taxon>Epsilonproteobacteria</taxon>
        <taxon>Campylobacterales</taxon>
        <taxon>Helicobacteraceae</taxon>
        <taxon>Helicobacter</taxon>
    </lineage>
</organism>
<gene>
    <name evidence="1" type="primary">yidD</name>
    <name evidence="1" type="ORF">CQA43_08615</name>
</gene>
<evidence type="ECO:0000313" key="1">
    <source>
        <dbReference type="EMBL" id="RDU61778.1"/>
    </source>
</evidence>
<dbReference type="InterPro" id="IPR002696">
    <property type="entry name" value="Membr_insert_effic_factor_YidD"/>
</dbReference>
<dbReference type="GeneID" id="82536341"/>
<dbReference type="RefSeq" id="WP_115552193.1">
    <property type="nucleotide sequence ID" value="NZ_CAONBV010000010.1"/>
</dbReference>
<comment type="caution">
    <text evidence="1">The sequence shown here is derived from an EMBL/GenBank/DDBJ whole genome shotgun (WGS) entry which is preliminary data.</text>
</comment>
<dbReference type="EMBL" id="NXLS01000011">
    <property type="protein sequence ID" value="RDU61778.1"/>
    <property type="molecule type" value="Genomic_DNA"/>
</dbReference>
<dbReference type="PANTHER" id="PTHR33383:SF1">
    <property type="entry name" value="MEMBRANE PROTEIN INSERTION EFFICIENCY FACTOR-RELATED"/>
    <property type="match status" value="1"/>
</dbReference>
<dbReference type="Pfam" id="PF01809">
    <property type="entry name" value="YidD"/>
    <property type="match status" value="1"/>
</dbReference>
<dbReference type="AlphaFoldDB" id="A0A3D8I9I1"/>
<dbReference type="Proteomes" id="UP000256650">
    <property type="component" value="Unassembled WGS sequence"/>
</dbReference>
<protein>
    <submittedName>
        <fullName evidence="1">Membrane protein insertion efficiency factor YidD</fullName>
    </submittedName>
</protein>
<dbReference type="NCBIfam" id="TIGR00278">
    <property type="entry name" value="membrane protein insertion efficiency factor YidD"/>
    <property type="match status" value="1"/>
</dbReference>